<keyword evidence="2" id="KW-0067">ATP-binding</keyword>
<dbReference type="Proteomes" id="UP000294498">
    <property type="component" value="Unassembled WGS sequence"/>
</dbReference>
<dbReference type="GO" id="GO:0140664">
    <property type="term" value="F:ATP-dependent DNA damage sensor activity"/>
    <property type="evidence" value="ECO:0007669"/>
    <property type="project" value="InterPro"/>
</dbReference>
<dbReference type="InterPro" id="IPR045076">
    <property type="entry name" value="MutS"/>
</dbReference>
<evidence type="ECO:0000256" key="1">
    <source>
        <dbReference type="ARBA" id="ARBA00022741"/>
    </source>
</evidence>
<organism evidence="5 6">
    <name type="scientific">Dinghuibacter silviterrae</name>
    <dbReference type="NCBI Taxonomy" id="1539049"/>
    <lineage>
        <taxon>Bacteria</taxon>
        <taxon>Pseudomonadati</taxon>
        <taxon>Bacteroidota</taxon>
        <taxon>Chitinophagia</taxon>
        <taxon>Chitinophagales</taxon>
        <taxon>Chitinophagaceae</taxon>
        <taxon>Dinghuibacter</taxon>
    </lineage>
</organism>
<dbReference type="PANTHER" id="PTHR11361:SF34">
    <property type="entry name" value="DNA MISMATCH REPAIR PROTEIN MSH1, MITOCHONDRIAL"/>
    <property type="match status" value="1"/>
</dbReference>
<dbReference type="SUPFAM" id="SSF52540">
    <property type="entry name" value="P-loop containing nucleoside triphosphate hydrolases"/>
    <property type="match status" value="1"/>
</dbReference>
<evidence type="ECO:0000256" key="3">
    <source>
        <dbReference type="ARBA" id="ARBA00023125"/>
    </source>
</evidence>
<protein>
    <submittedName>
        <fullName evidence="5">MutS-like protein</fullName>
    </submittedName>
</protein>
<dbReference type="GO" id="GO:0006298">
    <property type="term" value="P:mismatch repair"/>
    <property type="evidence" value="ECO:0007669"/>
    <property type="project" value="InterPro"/>
</dbReference>
<gene>
    <name evidence="5" type="ORF">EDB95_1192</name>
</gene>
<dbReference type="GO" id="GO:0005524">
    <property type="term" value="F:ATP binding"/>
    <property type="evidence" value="ECO:0007669"/>
    <property type="project" value="UniProtKB-KW"/>
</dbReference>
<proteinExistence type="predicted"/>
<dbReference type="EMBL" id="SODV01000001">
    <property type="protein sequence ID" value="TDX00175.1"/>
    <property type="molecule type" value="Genomic_DNA"/>
</dbReference>
<accession>A0A4R8DRX1</accession>
<dbReference type="InterPro" id="IPR000432">
    <property type="entry name" value="DNA_mismatch_repair_MutS_C"/>
</dbReference>
<dbReference type="Gene3D" id="3.40.50.300">
    <property type="entry name" value="P-loop containing nucleotide triphosphate hydrolases"/>
    <property type="match status" value="1"/>
</dbReference>
<dbReference type="RefSeq" id="WP_133991507.1">
    <property type="nucleotide sequence ID" value="NZ_SODV01000001.1"/>
</dbReference>
<name>A0A4R8DRX1_9BACT</name>
<dbReference type="Pfam" id="PF00488">
    <property type="entry name" value="MutS_V"/>
    <property type="match status" value="1"/>
</dbReference>
<evidence type="ECO:0000313" key="6">
    <source>
        <dbReference type="Proteomes" id="UP000294498"/>
    </source>
</evidence>
<feature type="domain" description="DNA mismatch repair proteins mutS family" evidence="4">
    <location>
        <begin position="255"/>
        <end position="427"/>
    </location>
</feature>
<keyword evidence="1" id="KW-0547">Nucleotide-binding</keyword>
<dbReference type="SUPFAM" id="SSF48334">
    <property type="entry name" value="DNA repair protein MutS, domain III"/>
    <property type="match status" value="1"/>
</dbReference>
<dbReference type="InterPro" id="IPR036187">
    <property type="entry name" value="DNA_mismatch_repair_MutS_sf"/>
</dbReference>
<reference evidence="5 6" key="1">
    <citation type="submission" date="2019-03" db="EMBL/GenBank/DDBJ databases">
        <title>Genomic Encyclopedia of Type Strains, Phase IV (KMG-IV): sequencing the most valuable type-strain genomes for metagenomic binning, comparative biology and taxonomic classification.</title>
        <authorList>
            <person name="Goeker M."/>
        </authorList>
    </citation>
    <scope>NUCLEOTIDE SEQUENCE [LARGE SCALE GENOMIC DNA]</scope>
    <source>
        <strain evidence="5 6">DSM 100059</strain>
    </source>
</reference>
<sequence>MEIDATTYKDLSVFSTDGEDSVFQKINFTRTTGGRDELENLLRHPHHDLDNIQATQDTLRWILEREDAWPAVITNGTLMVIEKYYTYNFDTIPHSSSPVDALAYKLFHGPDYSMVRYSAGHFLDFFRGVDHLLGTFSGDAAPRLFRELLAEVRHRLDHEDIHKALAAGSVENMNRQDVLSFGHFLLYRYKHQMLDLLRLYHRLDAYYGMAKAVRVLGLHFPQVRRQDTPVVKARGLFHLLLASPVPYDFQLDQANNFLFLTGANMGGKSTFIRAIGISVYLAHLGMGVPAEAMELSLFDGLLSNIQVQDNILKGESYFFNEVQRIKNTVLKVSDGKKWLILIDELFKGTNIEDAMNCSTAVIKGLVKVDTSLFVLSTHLYEIGATLAVYPNIAFRFFETEVNGDQLHFSYRLKEGISNDRIGYLILKREKVTALLEALPGKPPSDG</sequence>
<evidence type="ECO:0000313" key="5">
    <source>
        <dbReference type="EMBL" id="TDX00175.1"/>
    </source>
</evidence>
<dbReference type="AlphaFoldDB" id="A0A4R8DRX1"/>
<keyword evidence="3" id="KW-0238">DNA-binding</keyword>
<comment type="caution">
    <text evidence="5">The sequence shown here is derived from an EMBL/GenBank/DDBJ whole genome shotgun (WGS) entry which is preliminary data.</text>
</comment>
<dbReference type="SMART" id="SM00534">
    <property type="entry name" value="MUTSac"/>
    <property type="match status" value="1"/>
</dbReference>
<dbReference type="InterPro" id="IPR027417">
    <property type="entry name" value="P-loop_NTPase"/>
</dbReference>
<dbReference type="PANTHER" id="PTHR11361">
    <property type="entry name" value="DNA MISMATCH REPAIR PROTEIN MUTS FAMILY MEMBER"/>
    <property type="match status" value="1"/>
</dbReference>
<dbReference type="Gene3D" id="1.10.1420.10">
    <property type="match status" value="1"/>
</dbReference>
<dbReference type="GO" id="GO:0030983">
    <property type="term" value="F:mismatched DNA binding"/>
    <property type="evidence" value="ECO:0007669"/>
    <property type="project" value="InterPro"/>
</dbReference>
<evidence type="ECO:0000259" key="4">
    <source>
        <dbReference type="SMART" id="SM00534"/>
    </source>
</evidence>
<keyword evidence="6" id="KW-1185">Reference proteome</keyword>
<dbReference type="OrthoDB" id="9802448at2"/>
<evidence type="ECO:0000256" key="2">
    <source>
        <dbReference type="ARBA" id="ARBA00022840"/>
    </source>
</evidence>